<dbReference type="Proteomes" id="UP000321790">
    <property type="component" value="Unassembled WGS sequence"/>
</dbReference>
<name>A0A5C7B503_9FLAO</name>
<protein>
    <submittedName>
        <fullName evidence="2">SelT/SelW/SelH family protein</fullName>
    </submittedName>
</protein>
<gene>
    <name evidence="2" type="ORF">FUA26_03820</name>
</gene>
<comment type="caution">
    <text evidence="2">The sequence shown here is derived from an EMBL/GenBank/DDBJ whole genome shotgun (WGS) entry which is preliminary data.</text>
</comment>
<dbReference type="PANTHER" id="PTHR36417:SF2">
    <property type="entry name" value="SELENOPROTEIN DOMAIN PROTEIN (AFU_ORTHOLOGUE AFUA_1G05220)"/>
    <property type="match status" value="1"/>
</dbReference>
<organism evidence="2 3">
    <name type="scientific">Seonamhaeicola algicola</name>
    <dbReference type="NCBI Taxonomy" id="1719036"/>
    <lineage>
        <taxon>Bacteria</taxon>
        <taxon>Pseudomonadati</taxon>
        <taxon>Bacteroidota</taxon>
        <taxon>Flavobacteriia</taxon>
        <taxon>Flavobacteriales</taxon>
        <taxon>Flavobacteriaceae</taxon>
    </lineage>
</organism>
<dbReference type="InterPro" id="IPR011893">
    <property type="entry name" value="Selenoprotein_Rdx-typ"/>
</dbReference>
<dbReference type="RefSeq" id="WP_147131783.1">
    <property type="nucleotide sequence ID" value="NZ_VOSC01000012.1"/>
</dbReference>
<evidence type="ECO:0000313" key="3">
    <source>
        <dbReference type="Proteomes" id="UP000321790"/>
    </source>
</evidence>
<dbReference type="SUPFAM" id="SSF52833">
    <property type="entry name" value="Thioredoxin-like"/>
    <property type="match status" value="1"/>
</dbReference>
<sequence>MKSHIKITYCTQCQWLLRATWMSQELLTTFKDDIDALTLIPGTGGIFEVYANDEKIWSRKEMNGFPEITKLKQLVRDVIAPNKSLGHIDRKHS</sequence>
<dbReference type="PANTHER" id="PTHR36417">
    <property type="entry name" value="SELENOPROTEIN DOMAIN PROTEIN (AFU_ORTHOLOGUE AFUA_1G05220)"/>
    <property type="match status" value="1"/>
</dbReference>
<dbReference type="EMBL" id="VOSC01000012">
    <property type="protein sequence ID" value="TXE12932.1"/>
    <property type="molecule type" value="Genomic_DNA"/>
</dbReference>
<dbReference type="InterPro" id="IPR036249">
    <property type="entry name" value="Thioredoxin-like_sf"/>
</dbReference>
<reference evidence="3" key="1">
    <citation type="submission" date="2019-08" db="EMBL/GenBank/DDBJ databases">
        <title>Seonamhaeicola sediminis sp. nov., isolated from marine sediment.</title>
        <authorList>
            <person name="Cao W.R."/>
        </authorList>
    </citation>
    <scope>NUCLEOTIDE SEQUENCE [LARGE SCALE GENOMIC DNA]</scope>
    <source>
        <strain evidence="3">Gy8</strain>
    </source>
</reference>
<evidence type="ECO:0000256" key="1">
    <source>
        <dbReference type="ARBA" id="ARBA00023284"/>
    </source>
</evidence>
<accession>A0A5C7B503</accession>
<dbReference type="AlphaFoldDB" id="A0A5C7B503"/>
<dbReference type="Gene3D" id="3.40.30.10">
    <property type="entry name" value="Glutaredoxin"/>
    <property type="match status" value="1"/>
</dbReference>
<dbReference type="OrthoDB" id="9811366at2"/>
<dbReference type="Pfam" id="PF10262">
    <property type="entry name" value="Rdx"/>
    <property type="match status" value="1"/>
</dbReference>
<keyword evidence="3" id="KW-1185">Reference proteome</keyword>
<dbReference type="NCBIfam" id="TIGR02174">
    <property type="entry name" value="CXXU_selWTH"/>
    <property type="match status" value="1"/>
</dbReference>
<keyword evidence="1" id="KW-0676">Redox-active center</keyword>
<proteinExistence type="predicted"/>
<evidence type="ECO:0000313" key="2">
    <source>
        <dbReference type="EMBL" id="TXE12932.1"/>
    </source>
</evidence>